<gene>
    <name evidence="2" type="ORF">FB45DRAFT_302347</name>
</gene>
<comment type="caution">
    <text evidence="2">The sequence shown here is derived from an EMBL/GenBank/DDBJ whole genome shotgun (WGS) entry which is preliminary data.</text>
</comment>
<evidence type="ECO:0000313" key="3">
    <source>
        <dbReference type="Proteomes" id="UP001221142"/>
    </source>
</evidence>
<dbReference type="GO" id="GO:0030014">
    <property type="term" value="C:CCR4-NOT complex"/>
    <property type="evidence" value="ECO:0007669"/>
    <property type="project" value="InterPro"/>
</dbReference>
<keyword evidence="3" id="KW-1185">Reference proteome</keyword>
<dbReference type="AlphaFoldDB" id="A0AAD7B842"/>
<evidence type="ECO:0008006" key="4">
    <source>
        <dbReference type="Google" id="ProtNLM"/>
    </source>
</evidence>
<dbReference type="Proteomes" id="UP001221142">
    <property type="component" value="Unassembled WGS sequence"/>
</dbReference>
<feature type="region of interest" description="Disordered" evidence="1">
    <location>
        <begin position="1"/>
        <end position="20"/>
    </location>
</feature>
<dbReference type="EMBL" id="JARKIF010000030">
    <property type="protein sequence ID" value="KAJ7612661.1"/>
    <property type="molecule type" value="Genomic_DNA"/>
</dbReference>
<dbReference type="InterPro" id="IPR019312">
    <property type="entry name" value="CNOT11"/>
</dbReference>
<dbReference type="Pfam" id="PF10155">
    <property type="entry name" value="CNOT11"/>
    <property type="match status" value="1"/>
</dbReference>
<accession>A0AAD7B842</accession>
<protein>
    <recommendedName>
        <fullName evidence="4">CCR4-NOT transcription complex subunit 11</fullName>
    </recommendedName>
</protein>
<sequence>MHSVLQQPRHMSPPVDAPPSSASVSDLLVRASTYPCSAATPAFSRLAHSTSTFQLALDALLPVLESSLNTQLTDRILVSFILFSLYSPHPISINPFKSVLFLTFVKEREAALAVAKDGGVSPNEPLVWVLWKILKGDGDDIGPYSPNALARSLLPPNLRATQLILDDALYHTVDDMYSPPSEAPASASESGRIIPPEEDEQNAALAHAMRLILAARTRVLTLAEQRQIAPLLPALAAAPLLTTPDIAPLVANNPSLAIPLLHARLAAPTPAALAGPCLGALASLPPTLHAFDVIGRLLRDDSPSSVGGEAGGLSIGSLVRSEVLGQFVHGAVTWVEHTEQEVVSDDRVAQAVQHLCRFYASLIKAGIVDPTNDADCIEMTHFSLRFARFGEARGLYGVLAQGRL</sequence>
<name>A0AAD7B842_9AGAR</name>
<evidence type="ECO:0000256" key="1">
    <source>
        <dbReference type="SAM" id="MobiDB-lite"/>
    </source>
</evidence>
<proteinExistence type="predicted"/>
<reference evidence="2" key="1">
    <citation type="submission" date="2023-03" db="EMBL/GenBank/DDBJ databases">
        <title>Massive genome expansion in bonnet fungi (Mycena s.s.) driven by repeated elements and novel gene families across ecological guilds.</title>
        <authorList>
            <consortium name="Lawrence Berkeley National Laboratory"/>
            <person name="Harder C.B."/>
            <person name="Miyauchi S."/>
            <person name="Viragh M."/>
            <person name="Kuo A."/>
            <person name="Thoen E."/>
            <person name="Andreopoulos B."/>
            <person name="Lu D."/>
            <person name="Skrede I."/>
            <person name="Drula E."/>
            <person name="Henrissat B."/>
            <person name="Morin E."/>
            <person name="Kohler A."/>
            <person name="Barry K."/>
            <person name="LaButti K."/>
            <person name="Morin E."/>
            <person name="Salamov A."/>
            <person name="Lipzen A."/>
            <person name="Mereny Z."/>
            <person name="Hegedus B."/>
            <person name="Baldrian P."/>
            <person name="Stursova M."/>
            <person name="Weitz H."/>
            <person name="Taylor A."/>
            <person name="Grigoriev I.V."/>
            <person name="Nagy L.G."/>
            <person name="Martin F."/>
            <person name="Kauserud H."/>
        </authorList>
    </citation>
    <scope>NUCLEOTIDE SEQUENCE</scope>
    <source>
        <strain evidence="2">9284</strain>
    </source>
</reference>
<organism evidence="2 3">
    <name type="scientific">Roridomyces roridus</name>
    <dbReference type="NCBI Taxonomy" id="1738132"/>
    <lineage>
        <taxon>Eukaryota</taxon>
        <taxon>Fungi</taxon>
        <taxon>Dikarya</taxon>
        <taxon>Basidiomycota</taxon>
        <taxon>Agaricomycotina</taxon>
        <taxon>Agaricomycetes</taxon>
        <taxon>Agaricomycetidae</taxon>
        <taxon>Agaricales</taxon>
        <taxon>Marasmiineae</taxon>
        <taxon>Mycenaceae</taxon>
        <taxon>Roridomyces</taxon>
    </lineage>
</organism>
<evidence type="ECO:0000313" key="2">
    <source>
        <dbReference type="EMBL" id="KAJ7612661.1"/>
    </source>
</evidence>